<feature type="domain" description="RFX-type winged-helix" evidence="6">
    <location>
        <begin position="73"/>
        <end position="148"/>
    </location>
</feature>
<dbReference type="GO" id="GO:0000981">
    <property type="term" value="F:DNA-binding transcription factor activity, RNA polymerase II-specific"/>
    <property type="evidence" value="ECO:0007669"/>
    <property type="project" value="TreeGrafter"/>
</dbReference>
<dbReference type="EMBL" id="OX597818">
    <property type="protein sequence ID" value="CAI9722908.1"/>
    <property type="molecule type" value="Genomic_DNA"/>
</dbReference>
<dbReference type="FunFam" id="1.10.10.10:FF:000178">
    <property type="entry name" value="Putative Transcription factor RFX4"/>
    <property type="match status" value="1"/>
</dbReference>
<dbReference type="GO" id="GO:0000978">
    <property type="term" value="F:RNA polymerase II cis-regulatory region sequence-specific DNA binding"/>
    <property type="evidence" value="ECO:0007669"/>
    <property type="project" value="TreeGrafter"/>
</dbReference>
<dbReference type="Proteomes" id="UP001162480">
    <property type="component" value="Chromosome 5"/>
</dbReference>
<dbReference type="PANTHER" id="PTHR12619">
    <property type="entry name" value="RFX TRANSCRIPTION FACTOR FAMILY"/>
    <property type="match status" value="1"/>
</dbReference>
<evidence type="ECO:0000256" key="5">
    <source>
        <dbReference type="SAM" id="MobiDB-lite"/>
    </source>
</evidence>
<evidence type="ECO:0000256" key="1">
    <source>
        <dbReference type="ARBA" id="ARBA00023015"/>
    </source>
</evidence>
<accession>A0AA36AWH0</accession>
<evidence type="ECO:0000313" key="7">
    <source>
        <dbReference type="EMBL" id="CAI9722908.1"/>
    </source>
</evidence>
<evidence type="ECO:0000256" key="2">
    <source>
        <dbReference type="ARBA" id="ARBA00023125"/>
    </source>
</evidence>
<keyword evidence="4" id="KW-0539">Nucleus</keyword>
<dbReference type="AlphaFoldDB" id="A0AA36AWH0"/>
<dbReference type="InterPro" id="IPR036388">
    <property type="entry name" value="WH-like_DNA-bd_sf"/>
</dbReference>
<sequence>MASELTKLQTEPRSPHEDKDIFNDWLDQCFDGARRKSDITESMAPSCGSENETKGEHIQRCRTGTKPHSTPLTLKWLEENYEVAEGVCIPRNALYMHYLDYCSKNDTQPVNAASFGKIIRQQFSHITTRRLGTRGQSKYHYYGIGVKETSHYYDAMYSAKNVQGYGNGKRETSRQDVPYLQIMAFSPRSKLGTLLPDFPDIKDLKLPPNVPEDKVLTFLMMYRTHCQRILDTVIRANFDEIQSFLVHFWQGMPQHLLPLLNINAIVTLVGVCDSILYKAIASVLMPSVLQALPESLTQVIRKFARQLDDWLNYALYSLPENLCKVKFDLARRFCQLLRRQTSLNHLCQAARTVTQNREITSQMSEDWLNIDLNSIVKQTLYTMDHYSEKDHKTIANLCREFERLLEDQAPVECYLEWLDTMVDRCVVKPSKKQSGSLRTVARQFLLMWSCFGTRVIRDMTLQSSPSFGSFHLLHLMFDDYVLYLVENLHCQERASEFLRNIRQGDTSIVDFGEELMPSSLNFNDGLSSQSGNMTPPVGNSVQRPMERCSVITNGRDVMSQVGDYSCQRNVNEVSHVNQSHSPVHDNSQPVTIKSAYSPAADSSRSNSSNPSMQPSTQNTLPVTPVNHISSCSPTYQQCQSYHMAYGQTLTNQHPVNMDTQNSHSMYSYDVSSQYPRHYLSAAAASVAPPTEPIKTNVTSLTPTNRQNVLSSGAAAEWPADSTATGSNRYNTPVMTHESVLRKTLELHALFVSGKKEKKIQYFTVGLVFIYYPFKPPCAREDRLILIFNFGS</sequence>
<reference evidence="7" key="1">
    <citation type="submission" date="2023-08" db="EMBL/GenBank/DDBJ databases">
        <authorList>
            <person name="Alioto T."/>
            <person name="Alioto T."/>
            <person name="Gomez Garrido J."/>
        </authorList>
    </citation>
    <scope>NUCLEOTIDE SEQUENCE</scope>
</reference>
<feature type="region of interest" description="Disordered" evidence="5">
    <location>
        <begin position="595"/>
        <end position="625"/>
    </location>
</feature>
<dbReference type="InterPro" id="IPR039779">
    <property type="entry name" value="RFX-like"/>
</dbReference>
<evidence type="ECO:0000259" key="6">
    <source>
        <dbReference type="PROSITE" id="PS51526"/>
    </source>
</evidence>
<proteinExistence type="predicted"/>
<dbReference type="Gene3D" id="1.10.10.10">
    <property type="entry name" value="Winged helix-like DNA-binding domain superfamily/Winged helix DNA-binding domain"/>
    <property type="match status" value="1"/>
</dbReference>
<keyword evidence="1" id="KW-0805">Transcription regulation</keyword>
<evidence type="ECO:0000313" key="8">
    <source>
        <dbReference type="Proteomes" id="UP001162480"/>
    </source>
</evidence>
<organism evidence="7 8">
    <name type="scientific">Octopus vulgaris</name>
    <name type="common">Common octopus</name>
    <dbReference type="NCBI Taxonomy" id="6645"/>
    <lineage>
        <taxon>Eukaryota</taxon>
        <taxon>Metazoa</taxon>
        <taxon>Spiralia</taxon>
        <taxon>Lophotrochozoa</taxon>
        <taxon>Mollusca</taxon>
        <taxon>Cephalopoda</taxon>
        <taxon>Coleoidea</taxon>
        <taxon>Octopodiformes</taxon>
        <taxon>Octopoda</taxon>
        <taxon>Incirrata</taxon>
        <taxon>Octopodidae</taxon>
        <taxon>Octopus</taxon>
    </lineage>
</organism>
<name>A0AA36AWH0_OCTVU</name>
<evidence type="ECO:0000256" key="4">
    <source>
        <dbReference type="ARBA" id="ARBA00023242"/>
    </source>
</evidence>
<dbReference type="InterPro" id="IPR057321">
    <property type="entry name" value="RFX1-4/6/8-like_BCD"/>
</dbReference>
<dbReference type="InterPro" id="IPR036390">
    <property type="entry name" value="WH_DNA-bd_sf"/>
</dbReference>
<keyword evidence="2" id="KW-0238">DNA-binding</keyword>
<feature type="region of interest" description="Disordered" evidence="5">
    <location>
        <begin position="40"/>
        <end position="65"/>
    </location>
</feature>
<dbReference type="Pfam" id="PF02257">
    <property type="entry name" value="RFX_DNA_binding"/>
    <property type="match status" value="1"/>
</dbReference>
<keyword evidence="8" id="KW-1185">Reference proteome</keyword>
<feature type="compositionally biased region" description="Polar residues" evidence="5">
    <location>
        <begin position="612"/>
        <end position="625"/>
    </location>
</feature>
<dbReference type="PROSITE" id="PS51526">
    <property type="entry name" value="RFX_DBD"/>
    <property type="match status" value="1"/>
</dbReference>
<keyword evidence="3" id="KW-0804">Transcription</keyword>
<dbReference type="InterPro" id="IPR003150">
    <property type="entry name" value="DNA-bd_RFX"/>
</dbReference>
<protein>
    <submittedName>
        <fullName evidence="7">Transcription factor RFX4-like</fullName>
    </submittedName>
</protein>
<evidence type="ECO:0000256" key="3">
    <source>
        <dbReference type="ARBA" id="ARBA00023163"/>
    </source>
</evidence>
<feature type="compositionally biased region" description="Low complexity" evidence="5">
    <location>
        <begin position="597"/>
        <end position="611"/>
    </location>
</feature>
<gene>
    <name evidence="7" type="ORF">OCTVUL_1B030725</name>
</gene>
<dbReference type="SUPFAM" id="SSF46785">
    <property type="entry name" value="Winged helix' DNA-binding domain"/>
    <property type="match status" value="1"/>
</dbReference>
<dbReference type="Pfam" id="PF25340">
    <property type="entry name" value="BCD_RFX"/>
    <property type="match status" value="1"/>
</dbReference>
<dbReference type="PANTHER" id="PTHR12619:SF5">
    <property type="entry name" value="TRANSCRIPTION FACTOR RFX4"/>
    <property type="match status" value="1"/>
</dbReference>